<evidence type="ECO:0000313" key="10">
    <source>
        <dbReference type="EMBL" id="BAT10023.1"/>
    </source>
</evidence>
<dbReference type="SUPFAM" id="SSF52540">
    <property type="entry name" value="P-loop containing nucleoside triphosphate hydrolases"/>
    <property type="match status" value="1"/>
</dbReference>
<comment type="similarity">
    <text evidence="2">Belongs to the ABC transporter superfamily. ABCG family. Eye pigment precursor importer (TC 3.A.1.204) subfamily.</text>
</comment>
<dbReference type="GO" id="GO:0016887">
    <property type="term" value="F:ATP hydrolysis activity"/>
    <property type="evidence" value="ECO:0007669"/>
    <property type="project" value="InterPro"/>
</dbReference>
<sequence length="254" mass="28016">MIGYMLMHTWTDQAYVTQDNVLMTTLTVREAIYYSAQIQLPDTMSTAEKLARGDDTVREMGLTGALDIRIGGRSSKGISGGQQKRLSICLDILTCPRLLFLDEPTSGLDSAASFHVMSRITSLAAREGMTIVAVVHQPCSEVFELFHGLCLLASGSTIFFGPASTAAEFFASNGYPCPPMRNPSDHFLRTVNKDFDKARSHMLMFIATLLTFMAIGGFPSFVEDMKVSIEAMSGIDYAFHQHFVYTTVQNHNTL</sequence>
<dbReference type="InterPro" id="IPR003439">
    <property type="entry name" value="ABC_transporter-like_ATP-bd"/>
</dbReference>
<feature type="domain" description="ABC transporter" evidence="8">
    <location>
        <begin position="14"/>
        <end position="106"/>
    </location>
</feature>
<evidence type="ECO:0000256" key="4">
    <source>
        <dbReference type="ARBA" id="ARBA00022692"/>
    </source>
</evidence>
<feature type="domain" description="ABC transporter family G" evidence="9">
    <location>
        <begin position="136"/>
        <end position="231"/>
    </location>
</feature>
<dbReference type="InParanoid" id="A0A0P0XSQ4"/>
<dbReference type="Pfam" id="PF00005">
    <property type="entry name" value="ABC_tran"/>
    <property type="match status" value="1"/>
</dbReference>
<feature type="transmembrane region" description="Helical" evidence="7">
    <location>
        <begin position="202"/>
        <end position="222"/>
    </location>
</feature>
<evidence type="ECO:0000313" key="11">
    <source>
        <dbReference type="Proteomes" id="UP000059680"/>
    </source>
</evidence>
<dbReference type="Gene3D" id="3.40.50.300">
    <property type="entry name" value="P-loop containing nucleotide triphosphate hydrolases"/>
    <property type="match status" value="1"/>
</dbReference>
<dbReference type="SMR" id="A0A0P0XSQ4"/>
<dbReference type="OMA" id="TIFFDIC"/>
<keyword evidence="4 7" id="KW-0812">Transmembrane</keyword>
<dbReference type="Pfam" id="PF19055">
    <property type="entry name" value="ABC2_membrane_7"/>
    <property type="match status" value="1"/>
</dbReference>
<evidence type="ECO:0000256" key="1">
    <source>
        <dbReference type="ARBA" id="ARBA00004141"/>
    </source>
</evidence>
<dbReference type="GO" id="GO:0055085">
    <property type="term" value="P:transmembrane transport"/>
    <property type="evidence" value="ECO:0000318"/>
    <property type="project" value="GO_Central"/>
</dbReference>
<dbReference type="Gramene" id="Os10t0163290-00">
    <property type="protein sequence ID" value="Os10t0163290-00"/>
    <property type="gene ID" value="Os10g0163290"/>
</dbReference>
<organism evidence="10 11">
    <name type="scientific">Oryza sativa subsp. japonica</name>
    <name type="common">Rice</name>
    <dbReference type="NCBI Taxonomy" id="39947"/>
    <lineage>
        <taxon>Eukaryota</taxon>
        <taxon>Viridiplantae</taxon>
        <taxon>Streptophyta</taxon>
        <taxon>Embryophyta</taxon>
        <taxon>Tracheophyta</taxon>
        <taxon>Spermatophyta</taxon>
        <taxon>Magnoliopsida</taxon>
        <taxon>Liliopsida</taxon>
        <taxon>Poales</taxon>
        <taxon>Poaceae</taxon>
        <taxon>BOP clade</taxon>
        <taxon>Oryzoideae</taxon>
        <taxon>Oryzeae</taxon>
        <taxon>Oryzinae</taxon>
        <taxon>Oryza</taxon>
        <taxon>Oryza sativa</taxon>
    </lineage>
</organism>
<protein>
    <submittedName>
        <fullName evidence="10">Os10g0163290 protein</fullName>
    </submittedName>
</protein>
<dbReference type="PaxDb" id="39947-A0A0P0XSQ4"/>
<evidence type="ECO:0000256" key="5">
    <source>
        <dbReference type="ARBA" id="ARBA00022989"/>
    </source>
</evidence>
<evidence type="ECO:0000256" key="7">
    <source>
        <dbReference type="SAM" id="Phobius"/>
    </source>
</evidence>
<keyword evidence="3" id="KW-0813">Transport</keyword>
<accession>A0A0P0XSQ4</accession>
<dbReference type="PANTHER" id="PTHR48042:SF20">
    <property type="entry name" value="OS10G0163290 PROTEIN"/>
    <property type="match status" value="1"/>
</dbReference>
<dbReference type="GO" id="GO:0140359">
    <property type="term" value="F:ABC-type transporter activity"/>
    <property type="evidence" value="ECO:0007669"/>
    <property type="project" value="InterPro"/>
</dbReference>
<reference evidence="10 11" key="2">
    <citation type="journal article" date="2013" name="Plant Cell Physiol.">
        <title>Rice Annotation Project Database (RAP-DB): an integrative and interactive database for rice genomics.</title>
        <authorList>
            <person name="Sakai H."/>
            <person name="Lee S.S."/>
            <person name="Tanaka T."/>
            <person name="Numa H."/>
            <person name="Kim J."/>
            <person name="Kawahara Y."/>
            <person name="Wakimoto H."/>
            <person name="Yang C.C."/>
            <person name="Iwamoto M."/>
            <person name="Abe T."/>
            <person name="Yamada Y."/>
            <person name="Muto A."/>
            <person name="Inokuchi H."/>
            <person name="Ikemura T."/>
            <person name="Matsumoto T."/>
            <person name="Sasaki T."/>
            <person name="Itoh T."/>
        </authorList>
    </citation>
    <scope>NUCLEOTIDE SEQUENCE [LARGE SCALE GENOMIC DNA]</scope>
    <source>
        <strain evidence="11">cv. Nipponbare</strain>
    </source>
</reference>
<dbReference type="InterPro" id="IPR027417">
    <property type="entry name" value="P-loop_NTPase"/>
</dbReference>
<dbReference type="InterPro" id="IPR052215">
    <property type="entry name" value="Plant_ABCG"/>
</dbReference>
<evidence type="ECO:0000256" key="3">
    <source>
        <dbReference type="ARBA" id="ARBA00022448"/>
    </source>
</evidence>
<dbReference type="AlphaFoldDB" id="A0A0P0XSQ4"/>
<dbReference type="FunFam" id="3.40.50.300:FF:004957">
    <property type="entry name" value="Os10g0163290 protein"/>
    <property type="match status" value="1"/>
</dbReference>
<reference evidence="11" key="1">
    <citation type="journal article" date="2005" name="Nature">
        <title>The map-based sequence of the rice genome.</title>
        <authorList>
            <consortium name="International rice genome sequencing project (IRGSP)"/>
            <person name="Matsumoto T."/>
            <person name="Wu J."/>
            <person name="Kanamori H."/>
            <person name="Katayose Y."/>
            <person name="Fujisawa M."/>
            <person name="Namiki N."/>
            <person name="Mizuno H."/>
            <person name="Yamamoto K."/>
            <person name="Antonio B.A."/>
            <person name="Baba T."/>
            <person name="Sakata K."/>
            <person name="Nagamura Y."/>
            <person name="Aoki H."/>
            <person name="Arikawa K."/>
            <person name="Arita K."/>
            <person name="Bito T."/>
            <person name="Chiden Y."/>
            <person name="Fujitsuka N."/>
            <person name="Fukunaka R."/>
            <person name="Hamada M."/>
            <person name="Harada C."/>
            <person name="Hayashi A."/>
            <person name="Hijishita S."/>
            <person name="Honda M."/>
            <person name="Hosokawa S."/>
            <person name="Ichikawa Y."/>
            <person name="Idonuma A."/>
            <person name="Iijima M."/>
            <person name="Ikeda M."/>
            <person name="Ikeno M."/>
            <person name="Ito K."/>
            <person name="Ito S."/>
            <person name="Ito T."/>
            <person name="Ito Y."/>
            <person name="Ito Y."/>
            <person name="Iwabuchi A."/>
            <person name="Kamiya K."/>
            <person name="Karasawa W."/>
            <person name="Kurita K."/>
            <person name="Katagiri S."/>
            <person name="Kikuta A."/>
            <person name="Kobayashi H."/>
            <person name="Kobayashi N."/>
            <person name="Machita K."/>
            <person name="Maehara T."/>
            <person name="Masukawa M."/>
            <person name="Mizubayashi T."/>
            <person name="Mukai Y."/>
            <person name="Nagasaki H."/>
            <person name="Nagata Y."/>
            <person name="Naito S."/>
            <person name="Nakashima M."/>
            <person name="Nakama Y."/>
            <person name="Nakamichi Y."/>
            <person name="Nakamura M."/>
            <person name="Meguro A."/>
            <person name="Negishi M."/>
            <person name="Ohta I."/>
            <person name="Ohta T."/>
            <person name="Okamoto M."/>
            <person name="Ono N."/>
            <person name="Saji S."/>
            <person name="Sakaguchi M."/>
            <person name="Sakai K."/>
            <person name="Shibata M."/>
            <person name="Shimokawa T."/>
            <person name="Song J."/>
            <person name="Takazaki Y."/>
            <person name="Terasawa K."/>
            <person name="Tsugane M."/>
            <person name="Tsuji K."/>
            <person name="Ueda S."/>
            <person name="Waki K."/>
            <person name="Yamagata H."/>
            <person name="Yamamoto M."/>
            <person name="Yamamoto S."/>
            <person name="Yamane H."/>
            <person name="Yoshiki S."/>
            <person name="Yoshihara R."/>
            <person name="Yukawa K."/>
            <person name="Zhong H."/>
            <person name="Yano M."/>
            <person name="Yuan Q."/>
            <person name="Ouyang S."/>
            <person name="Liu J."/>
            <person name="Jones K.M."/>
            <person name="Gansberger K."/>
            <person name="Moffat K."/>
            <person name="Hill J."/>
            <person name="Bera J."/>
            <person name="Fadrosh D."/>
            <person name="Jin S."/>
            <person name="Johri S."/>
            <person name="Kim M."/>
            <person name="Overton L."/>
            <person name="Reardon M."/>
            <person name="Tsitrin T."/>
            <person name="Vuong H."/>
            <person name="Weaver B."/>
            <person name="Ciecko A."/>
            <person name="Tallon L."/>
            <person name="Jackson J."/>
            <person name="Pai G."/>
            <person name="Aken S.V."/>
            <person name="Utterback T."/>
            <person name="Reidmuller S."/>
            <person name="Feldblyum T."/>
            <person name="Hsiao J."/>
            <person name="Zismann V."/>
            <person name="Iobst S."/>
            <person name="de Vazeille A.R."/>
            <person name="Buell C.R."/>
            <person name="Ying K."/>
            <person name="Li Y."/>
            <person name="Lu T."/>
            <person name="Huang Y."/>
            <person name="Zhao Q."/>
            <person name="Feng Q."/>
            <person name="Zhang L."/>
            <person name="Zhu J."/>
            <person name="Weng Q."/>
            <person name="Mu J."/>
            <person name="Lu Y."/>
            <person name="Fan D."/>
            <person name="Liu Y."/>
            <person name="Guan J."/>
            <person name="Zhang Y."/>
            <person name="Yu S."/>
            <person name="Liu X."/>
            <person name="Zhang Y."/>
            <person name="Hong G."/>
            <person name="Han B."/>
            <person name="Choisne N."/>
            <person name="Demange N."/>
            <person name="Orjeda G."/>
            <person name="Samain S."/>
            <person name="Cattolico L."/>
            <person name="Pelletier E."/>
            <person name="Couloux A."/>
            <person name="Segurens B."/>
            <person name="Wincker P."/>
            <person name="D'Hont A."/>
            <person name="Scarpelli C."/>
            <person name="Weissenbach J."/>
            <person name="Salanoubat M."/>
            <person name="Quetier F."/>
            <person name="Yu Y."/>
            <person name="Kim H.R."/>
            <person name="Rambo T."/>
            <person name="Currie J."/>
            <person name="Collura K."/>
            <person name="Luo M."/>
            <person name="Yang T."/>
            <person name="Ammiraju J.S.S."/>
            <person name="Engler F."/>
            <person name="Soderlund C."/>
            <person name="Wing R.A."/>
            <person name="Palmer L.E."/>
            <person name="de la Bastide M."/>
            <person name="Spiegel L."/>
            <person name="Nascimento L."/>
            <person name="Zutavern T."/>
            <person name="O'Shaughnessy A."/>
            <person name="Dike S."/>
            <person name="Dedhia N."/>
            <person name="Preston R."/>
            <person name="Balija V."/>
            <person name="McCombie W.R."/>
            <person name="Chow T."/>
            <person name="Chen H."/>
            <person name="Chung M."/>
            <person name="Chen C."/>
            <person name="Shaw J."/>
            <person name="Wu H."/>
            <person name="Hsiao K."/>
            <person name="Chao Y."/>
            <person name="Chu M."/>
            <person name="Cheng C."/>
            <person name="Hour A."/>
            <person name="Lee P."/>
            <person name="Lin S."/>
            <person name="Lin Y."/>
            <person name="Liou J."/>
            <person name="Liu S."/>
            <person name="Hsing Y."/>
            <person name="Raghuvanshi S."/>
            <person name="Mohanty A."/>
            <person name="Bharti A.K."/>
            <person name="Gaur A."/>
            <person name="Gupta V."/>
            <person name="Kumar D."/>
            <person name="Ravi V."/>
            <person name="Vij S."/>
            <person name="Kapur A."/>
            <person name="Khurana P."/>
            <person name="Khurana P."/>
            <person name="Khurana J.P."/>
            <person name="Tyagi A.K."/>
            <person name="Gaikwad K."/>
            <person name="Singh A."/>
            <person name="Dalal V."/>
            <person name="Srivastava S."/>
            <person name="Dixit A."/>
            <person name="Pal A.K."/>
            <person name="Ghazi I.A."/>
            <person name="Yadav M."/>
            <person name="Pandit A."/>
            <person name="Bhargava A."/>
            <person name="Sureshbabu K."/>
            <person name="Batra K."/>
            <person name="Sharma T.R."/>
            <person name="Mohapatra T."/>
            <person name="Singh N.K."/>
            <person name="Messing J."/>
            <person name="Nelson A.B."/>
            <person name="Fuks G."/>
            <person name="Kavchok S."/>
            <person name="Keizer G."/>
            <person name="Linton E."/>
            <person name="Llaca V."/>
            <person name="Song R."/>
            <person name="Tanyolac B."/>
            <person name="Young S."/>
            <person name="Ho-Il K."/>
            <person name="Hahn J.H."/>
            <person name="Sangsakoo G."/>
            <person name="Vanavichit A."/>
            <person name="de Mattos Luiz.A.T."/>
            <person name="Zimmer P.D."/>
            <person name="Malone G."/>
            <person name="Dellagostin O."/>
            <person name="de Oliveira A.C."/>
            <person name="Bevan M."/>
            <person name="Bancroft I."/>
            <person name="Minx P."/>
            <person name="Cordum H."/>
            <person name="Wilson R."/>
            <person name="Cheng Z."/>
            <person name="Jin W."/>
            <person name="Jiang J."/>
            <person name="Leong S.A."/>
            <person name="Iwama H."/>
            <person name="Gojobori T."/>
            <person name="Itoh T."/>
            <person name="Niimura Y."/>
            <person name="Fujii Y."/>
            <person name="Habara T."/>
            <person name="Sakai H."/>
            <person name="Sato Y."/>
            <person name="Wilson G."/>
            <person name="Kumar K."/>
            <person name="McCouch S."/>
            <person name="Juretic N."/>
            <person name="Hoen D."/>
            <person name="Wright S."/>
            <person name="Bruskiewich R."/>
            <person name="Bureau T."/>
            <person name="Miyao A."/>
            <person name="Hirochika H."/>
            <person name="Nishikawa T."/>
            <person name="Kadowaki K."/>
            <person name="Sugiura M."/>
            <person name="Burr B."/>
            <person name="Sasaki T."/>
        </authorList>
    </citation>
    <scope>NUCLEOTIDE SEQUENCE [LARGE SCALE GENOMIC DNA]</scope>
    <source>
        <strain evidence="11">cv. Nipponbare</strain>
    </source>
</reference>
<gene>
    <name evidence="10" type="ordered locus">Os10g0163290</name>
    <name evidence="10" type="ORF">OSNPB_100163290</name>
</gene>
<dbReference type="GO" id="GO:0005886">
    <property type="term" value="C:plasma membrane"/>
    <property type="evidence" value="ECO:0000318"/>
    <property type="project" value="GO_Central"/>
</dbReference>
<dbReference type="GO" id="GO:0005524">
    <property type="term" value="F:ATP binding"/>
    <property type="evidence" value="ECO:0007669"/>
    <property type="project" value="InterPro"/>
</dbReference>
<keyword evidence="5 7" id="KW-1133">Transmembrane helix</keyword>
<comment type="subcellular location">
    <subcellularLocation>
        <location evidence="1">Membrane</location>
        <topology evidence="1">Multi-pass membrane protein</topology>
    </subcellularLocation>
</comment>
<dbReference type="InterPro" id="IPR043926">
    <property type="entry name" value="ABCG_dom"/>
</dbReference>
<reference evidence="10 11" key="3">
    <citation type="journal article" date="2013" name="Rice">
        <title>Improvement of the Oryza sativa Nipponbare reference genome using next generation sequence and optical map data.</title>
        <authorList>
            <person name="Kawahara Y."/>
            <person name="de la Bastide M."/>
            <person name="Hamilton J.P."/>
            <person name="Kanamori H."/>
            <person name="McCombie W.R."/>
            <person name="Ouyang S."/>
            <person name="Schwartz D.C."/>
            <person name="Tanaka T."/>
            <person name="Wu J."/>
            <person name="Zhou S."/>
            <person name="Childs K.L."/>
            <person name="Davidson R.M."/>
            <person name="Lin H."/>
            <person name="Quesada-Ocampo L."/>
            <person name="Vaillancourt B."/>
            <person name="Sakai H."/>
            <person name="Lee S.S."/>
            <person name="Kim J."/>
            <person name="Numa H."/>
            <person name="Itoh T."/>
            <person name="Buell C.R."/>
            <person name="Matsumoto T."/>
        </authorList>
    </citation>
    <scope>NUCLEOTIDE SEQUENCE [LARGE SCALE GENOMIC DNA]</scope>
    <source>
        <strain evidence="11">cv. Nipponbare</strain>
    </source>
</reference>
<dbReference type="Proteomes" id="UP000059680">
    <property type="component" value="Chromosome 10"/>
</dbReference>
<dbReference type="STRING" id="39947.A0A0P0XSQ4"/>
<evidence type="ECO:0000256" key="2">
    <source>
        <dbReference type="ARBA" id="ARBA00005814"/>
    </source>
</evidence>
<keyword evidence="11" id="KW-1185">Reference proteome</keyword>
<dbReference type="PANTHER" id="PTHR48042">
    <property type="entry name" value="ABC TRANSPORTER G FAMILY MEMBER 11"/>
    <property type="match status" value="1"/>
</dbReference>
<evidence type="ECO:0000256" key="6">
    <source>
        <dbReference type="ARBA" id="ARBA00023136"/>
    </source>
</evidence>
<proteinExistence type="inferred from homology"/>
<dbReference type="GO" id="GO:0022857">
    <property type="term" value="F:transmembrane transporter activity"/>
    <property type="evidence" value="ECO:0000318"/>
    <property type="project" value="GO_Central"/>
</dbReference>
<evidence type="ECO:0000259" key="8">
    <source>
        <dbReference type="Pfam" id="PF00005"/>
    </source>
</evidence>
<evidence type="ECO:0000259" key="9">
    <source>
        <dbReference type="Pfam" id="PF19055"/>
    </source>
</evidence>
<keyword evidence="6 7" id="KW-0472">Membrane</keyword>
<dbReference type="eggNOG" id="KOG0061">
    <property type="taxonomic scope" value="Eukaryota"/>
</dbReference>
<dbReference type="EMBL" id="AP014966">
    <property type="protein sequence ID" value="BAT10023.1"/>
    <property type="molecule type" value="Genomic_DNA"/>
</dbReference>
<name>A0A0P0XSQ4_ORYSJ</name>